<feature type="transmembrane region" description="Helical" evidence="1">
    <location>
        <begin position="325"/>
        <end position="346"/>
    </location>
</feature>
<feature type="transmembrane region" description="Helical" evidence="1">
    <location>
        <begin position="134"/>
        <end position="155"/>
    </location>
</feature>
<name>A0A1Z3N798_BDEBC</name>
<protein>
    <recommendedName>
        <fullName evidence="4">Integral membrane protein</fullName>
    </recommendedName>
</protein>
<feature type="transmembrane region" description="Helical" evidence="1">
    <location>
        <begin position="203"/>
        <end position="223"/>
    </location>
</feature>
<feature type="transmembrane region" description="Helical" evidence="1">
    <location>
        <begin position="176"/>
        <end position="197"/>
    </location>
</feature>
<keyword evidence="1" id="KW-0472">Membrane</keyword>
<sequence>MILAGESVKSVEMKYFTGSFVFTFFGLVASYFVGHYYGGTVAAGFQALFIATILAILEISLSFDNAIVNAVVLKEMTPVWRHRFLTWGMIIAVFGMRLIFPLLIVTFMADVNPWEALVIAATKPDDYAKMMLDAHLQVAAFGGSFLLMVALKYFYDGSKDLHWIPFIEKPTRYIGSKVEAIEVCLTLIILILITHFLKSQEQLPFLMAGMAGLITYVIVDGIGSWLEASDDQMHDVHKASAGMFLYLEVLDASFSFDGVVGAFAITHNLFIIMIGLSIGAFFVRSLTIMFVEKEALTKFAFLEHGAFYAIGLLAMIMLADPFLHIPEWFTGLSGGIIILTSFIWSLKKGDIQASH</sequence>
<dbReference type="Proteomes" id="UP000197003">
    <property type="component" value="Chromosome"/>
</dbReference>
<dbReference type="InterPro" id="IPR007427">
    <property type="entry name" value="DUF475"/>
</dbReference>
<evidence type="ECO:0000313" key="3">
    <source>
        <dbReference type="Proteomes" id="UP000197003"/>
    </source>
</evidence>
<evidence type="ECO:0000256" key="1">
    <source>
        <dbReference type="SAM" id="Phobius"/>
    </source>
</evidence>
<keyword evidence="1" id="KW-0812">Transmembrane</keyword>
<accession>A0A1Z3N798</accession>
<feature type="transmembrane region" description="Helical" evidence="1">
    <location>
        <begin position="15"/>
        <end position="37"/>
    </location>
</feature>
<dbReference type="Pfam" id="PF04332">
    <property type="entry name" value="DUF475"/>
    <property type="match status" value="1"/>
</dbReference>
<reference evidence="2 3" key="1">
    <citation type="submission" date="2017-04" db="EMBL/GenBank/DDBJ databases">
        <title>Whole genome sequence of Bdellovibrio bacteriovorus strain SSB218315.</title>
        <authorList>
            <person name="Oyedara O."/>
            <person name="Rodriguez-Perez M.A."/>
        </authorList>
    </citation>
    <scope>NUCLEOTIDE SEQUENCE [LARGE SCALE GENOMIC DNA]</scope>
    <source>
        <strain evidence="2 3">SSB218315</strain>
    </source>
</reference>
<feature type="transmembrane region" description="Helical" evidence="1">
    <location>
        <begin position="43"/>
        <end position="63"/>
    </location>
</feature>
<proteinExistence type="predicted"/>
<organism evidence="2 3">
    <name type="scientific">Bdellovibrio bacteriovorus</name>
    <dbReference type="NCBI Taxonomy" id="959"/>
    <lineage>
        <taxon>Bacteria</taxon>
        <taxon>Pseudomonadati</taxon>
        <taxon>Bdellovibrionota</taxon>
        <taxon>Bdellovibrionia</taxon>
        <taxon>Bdellovibrionales</taxon>
        <taxon>Pseudobdellovibrionaceae</taxon>
        <taxon>Bdellovibrio</taxon>
    </lineage>
</organism>
<dbReference type="EMBL" id="CP020946">
    <property type="protein sequence ID" value="ASD63344.1"/>
    <property type="molecule type" value="Genomic_DNA"/>
</dbReference>
<feature type="transmembrane region" description="Helical" evidence="1">
    <location>
        <begin position="84"/>
        <end position="109"/>
    </location>
</feature>
<feature type="transmembrane region" description="Helical" evidence="1">
    <location>
        <begin position="269"/>
        <end position="287"/>
    </location>
</feature>
<keyword evidence="1" id="KW-1133">Transmembrane helix</keyword>
<gene>
    <name evidence="2" type="ORF">B9G79_07035</name>
</gene>
<feature type="transmembrane region" description="Helical" evidence="1">
    <location>
        <begin position="299"/>
        <end position="319"/>
    </location>
</feature>
<dbReference type="PANTHER" id="PTHR30238">
    <property type="entry name" value="MEMBRANE BOUND PREDICTED REDOX MODULATOR"/>
    <property type="match status" value="1"/>
</dbReference>
<dbReference type="AlphaFoldDB" id="A0A1Z3N798"/>
<dbReference type="NCBIfam" id="NF010620">
    <property type="entry name" value="PRK14013.2-6"/>
    <property type="match status" value="1"/>
</dbReference>
<dbReference type="PANTHER" id="PTHR30238:SF4">
    <property type="entry name" value="SLL1022 PROTEIN"/>
    <property type="match status" value="1"/>
</dbReference>
<evidence type="ECO:0008006" key="4">
    <source>
        <dbReference type="Google" id="ProtNLM"/>
    </source>
</evidence>
<dbReference type="OrthoDB" id="8533002at2"/>
<evidence type="ECO:0000313" key="2">
    <source>
        <dbReference type="EMBL" id="ASD63344.1"/>
    </source>
</evidence>